<feature type="chain" id="PRO_5001703798" evidence="1">
    <location>
        <begin position="24"/>
        <end position="94"/>
    </location>
</feature>
<keyword evidence="1" id="KW-0732">Signal</keyword>
<gene>
    <name evidence="2" type="ORF">T265_11821</name>
</gene>
<dbReference type="KEGG" id="ovi:T265_11821"/>
<keyword evidence="3" id="KW-1185">Reference proteome</keyword>
<organism evidence="2 3">
    <name type="scientific">Opisthorchis viverrini</name>
    <name type="common">Southeast Asian liver fluke</name>
    <dbReference type="NCBI Taxonomy" id="6198"/>
    <lineage>
        <taxon>Eukaryota</taxon>
        <taxon>Metazoa</taxon>
        <taxon>Spiralia</taxon>
        <taxon>Lophotrochozoa</taxon>
        <taxon>Platyhelminthes</taxon>
        <taxon>Trematoda</taxon>
        <taxon>Digenea</taxon>
        <taxon>Opisthorchiida</taxon>
        <taxon>Opisthorchiata</taxon>
        <taxon>Opisthorchiidae</taxon>
        <taxon>Opisthorchis</taxon>
    </lineage>
</organism>
<evidence type="ECO:0000256" key="1">
    <source>
        <dbReference type="SAM" id="SignalP"/>
    </source>
</evidence>
<dbReference type="CTD" id="20325989"/>
<dbReference type="GeneID" id="20325989"/>
<dbReference type="OrthoDB" id="10584144at2759"/>
<dbReference type="EMBL" id="KL597224">
    <property type="protein sequence ID" value="KER19393.1"/>
    <property type="molecule type" value="Genomic_DNA"/>
</dbReference>
<sequence length="94" mass="10616">MKTGLQLIIVIHVLNSGYFDALSQTTPKPDKDIDGYLSELTSEAGEKLLRIKIIIGEEVTDFKEEIKVALMELETNMNKTVLLPKEHEADMKEL</sequence>
<reference evidence="2 3" key="1">
    <citation type="submission" date="2013-11" db="EMBL/GenBank/DDBJ databases">
        <title>Opisthorchis viverrini - life in the bile duct.</title>
        <authorList>
            <person name="Young N.D."/>
            <person name="Nagarajan N."/>
            <person name="Lin S.J."/>
            <person name="Korhonen P.K."/>
            <person name="Jex A.R."/>
            <person name="Hall R.S."/>
            <person name="Safavi-Hemami H."/>
            <person name="Kaewkong W."/>
            <person name="Bertrand D."/>
            <person name="Gao S."/>
            <person name="Seet Q."/>
            <person name="Wongkham S."/>
            <person name="Teh B.T."/>
            <person name="Wongkham C."/>
            <person name="Intapan P.M."/>
            <person name="Maleewong W."/>
            <person name="Yang X."/>
            <person name="Hu M."/>
            <person name="Wang Z."/>
            <person name="Hofmann A."/>
            <person name="Sternberg P.W."/>
            <person name="Tan P."/>
            <person name="Wang J."/>
            <person name="Gasser R.B."/>
        </authorList>
    </citation>
    <scope>NUCLEOTIDE SEQUENCE [LARGE SCALE GENOMIC DNA]</scope>
</reference>
<accession>A0A074YXK2</accession>
<dbReference type="RefSeq" id="XP_009176861.1">
    <property type="nucleotide sequence ID" value="XM_009178597.1"/>
</dbReference>
<evidence type="ECO:0000313" key="3">
    <source>
        <dbReference type="Proteomes" id="UP000054324"/>
    </source>
</evidence>
<evidence type="ECO:0000313" key="2">
    <source>
        <dbReference type="EMBL" id="KER19393.1"/>
    </source>
</evidence>
<dbReference type="AlphaFoldDB" id="A0A074YXK2"/>
<protein>
    <submittedName>
        <fullName evidence="2">Uncharacterized protein</fullName>
    </submittedName>
</protein>
<proteinExistence type="predicted"/>
<dbReference type="Proteomes" id="UP000054324">
    <property type="component" value="Unassembled WGS sequence"/>
</dbReference>
<name>A0A074YXK2_OPIVI</name>
<feature type="signal peptide" evidence="1">
    <location>
        <begin position="1"/>
        <end position="23"/>
    </location>
</feature>